<proteinExistence type="predicted"/>
<dbReference type="SUPFAM" id="SSF159659">
    <property type="entry name" value="Cgl1923-like"/>
    <property type="match status" value="1"/>
</dbReference>
<dbReference type="Proteomes" id="UP000515947">
    <property type="component" value="Chromosome"/>
</dbReference>
<dbReference type="InterPro" id="IPR008492">
    <property type="entry name" value="Rv2714-like"/>
</dbReference>
<evidence type="ECO:0000313" key="1">
    <source>
        <dbReference type="EMBL" id="QNN52932.1"/>
    </source>
</evidence>
<dbReference type="EMBL" id="CP060713">
    <property type="protein sequence ID" value="QNN52932.1"/>
    <property type="molecule type" value="Genomic_DNA"/>
</dbReference>
<keyword evidence="2" id="KW-1185">Reference proteome</keyword>
<reference evidence="1 2" key="1">
    <citation type="submission" date="2020-08" db="EMBL/GenBank/DDBJ databases">
        <title>Genome sequence of Nocardioides mesophilus KACC 16243T.</title>
        <authorList>
            <person name="Hyun D.-W."/>
            <person name="Bae J.-W."/>
        </authorList>
    </citation>
    <scope>NUCLEOTIDE SEQUENCE [LARGE SCALE GENOMIC DNA]</scope>
    <source>
        <strain evidence="1 2">KACC 16243</strain>
    </source>
</reference>
<dbReference type="Gene3D" id="1.10.287.100">
    <property type="match status" value="1"/>
</dbReference>
<name>A0A7G9RBF7_9ACTN</name>
<protein>
    <submittedName>
        <fullName evidence="1">PAC2 family protein</fullName>
    </submittedName>
</protein>
<sequence length="316" mass="34309">MSDPAGVPGPGAPGEARFVHIVDDVPELREGDAPVLIHALDGFLDAGNAGAIAVRHLLAGDAGRVVASFDIDAFYDYRARRPPLTFAEDHYEGYEAPRLVVRLLRDLLGTPYLLLHGPEPDTYWEAFAAAVRAVVEHFGVRLTVALGSVPMAVPHTRPVMLTNHASTTDLLVQPNVWKGQIRVPASAQAVLELRLGEWGHPAMGFVAHIPHYVAQVDYPAAAGRLLESVEIVTGLEWDLEPLEVAGQARLAEIAEQIEGSAEVRDVVLGLEQQYDSFHHPDQDATLPLAEERNLPTGEELGAEFERFLAGLDSPEE</sequence>
<organism evidence="1 2">
    <name type="scientific">Nocardioides mesophilus</name>
    <dbReference type="NCBI Taxonomy" id="433659"/>
    <lineage>
        <taxon>Bacteria</taxon>
        <taxon>Bacillati</taxon>
        <taxon>Actinomycetota</taxon>
        <taxon>Actinomycetes</taxon>
        <taxon>Propionibacteriales</taxon>
        <taxon>Nocardioidaceae</taxon>
        <taxon>Nocardioides</taxon>
    </lineage>
</organism>
<dbReference type="RefSeq" id="WP_187578774.1">
    <property type="nucleotide sequence ID" value="NZ_CP060713.1"/>
</dbReference>
<accession>A0A7G9RBF7</accession>
<dbReference type="PIRSF" id="PIRSF028754">
    <property type="entry name" value="UCP028754"/>
    <property type="match status" value="1"/>
</dbReference>
<dbReference type="InterPro" id="IPR019151">
    <property type="entry name" value="Proteasome_assmbl_chaperone_2"/>
</dbReference>
<dbReference type="Gene3D" id="3.40.50.10900">
    <property type="entry name" value="PAC-like subunit"/>
    <property type="match status" value="1"/>
</dbReference>
<evidence type="ECO:0000313" key="2">
    <source>
        <dbReference type="Proteomes" id="UP000515947"/>
    </source>
</evidence>
<dbReference type="AlphaFoldDB" id="A0A7G9RBF7"/>
<dbReference type="InterPro" id="IPR038389">
    <property type="entry name" value="PSMG2_sf"/>
</dbReference>
<gene>
    <name evidence="1" type="ORF">H9L09_21390</name>
</gene>
<dbReference type="KEGG" id="nmes:H9L09_21390"/>
<dbReference type="Pfam" id="PF09754">
    <property type="entry name" value="PAC2"/>
    <property type="match status" value="1"/>
</dbReference>